<organism evidence="2 3">
    <name type="scientific">Mucuna pruriens</name>
    <name type="common">Velvet bean</name>
    <name type="synonym">Dolichos pruriens</name>
    <dbReference type="NCBI Taxonomy" id="157652"/>
    <lineage>
        <taxon>Eukaryota</taxon>
        <taxon>Viridiplantae</taxon>
        <taxon>Streptophyta</taxon>
        <taxon>Embryophyta</taxon>
        <taxon>Tracheophyta</taxon>
        <taxon>Spermatophyta</taxon>
        <taxon>Magnoliopsida</taxon>
        <taxon>eudicotyledons</taxon>
        <taxon>Gunneridae</taxon>
        <taxon>Pentapetalae</taxon>
        <taxon>rosids</taxon>
        <taxon>fabids</taxon>
        <taxon>Fabales</taxon>
        <taxon>Fabaceae</taxon>
        <taxon>Papilionoideae</taxon>
        <taxon>50 kb inversion clade</taxon>
        <taxon>NPAAA clade</taxon>
        <taxon>indigoferoid/millettioid clade</taxon>
        <taxon>Phaseoleae</taxon>
        <taxon>Mucuna</taxon>
    </lineage>
</organism>
<evidence type="ECO:0000259" key="1">
    <source>
        <dbReference type="PROSITE" id="PS50878"/>
    </source>
</evidence>
<dbReference type="SUPFAM" id="SSF56672">
    <property type="entry name" value="DNA/RNA polymerases"/>
    <property type="match status" value="1"/>
</dbReference>
<dbReference type="InterPro" id="IPR041577">
    <property type="entry name" value="RT_RNaseH_2"/>
</dbReference>
<proteinExistence type="predicted"/>
<reference evidence="2" key="1">
    <citation type="submission" date="2018-05" db="EMBL/GenBank/DDBJ databases">
        <title>Draft genome of Mucuna pruriens seed.</title>
        <authorList>
            <person name="Nnadi N.E."/>
            <person name="Vos R."/>
            <person name="Hasami M.H."/>
            <person name="Devisetty U.K."/>
            <person name="Aguiy J.C."/>
        </authorList>
    </citation>
    <scope>NUCLEOTIDE SEQUENCE [LARGE SCALE GENOMIC DNA]</scope>
    <source>
        <strain evidence="2">JCA_2017</strain>
    </source>
</reference>
<accession>A0A371H645</accession>
<keyword evidence="3" id="KW-1185">Reference proteome</keyword>
<evidence type="ECO:0000313" key="2">
    <source>
        <dbReference type="EMBL" id="RDX98255.1"/>
    </source>
</evidence>
<dbReference type="InterPro" id="IPR000477">
    <property type="entry name" value="RT_dom"/>
</dbReference>
<dbReference type="InterPro" id="IPR043502">
    <property type="entry name" value="DNA/RNA_pol_sf"/>
</dbReference>
<dbReference type="CDD" id="cd01647">
    <property type="entry name" value="RT_LTR"/>
    <property type="match status" value="1"/>
</dbReference>
<dbReference type="Proteomes" id="UP000257109">
    <property type="component" value="Unassembled WGS sequence"/>
</dbReference>
<dbReference type="AlphaFoldDB" id="A0A371H645"/>
<dbReference type="OrthoDB" id="6153616at2759"/>
<sequence length="165" mass="19644">MVALFHDMMHKEVEVYVDDMIAKSKTDGEHIQDLRKLFERLRKYGFRLNPAKCTFSVKSGKLLGFIVNEKGIEVDPNKKTEWIEDYQKAFKEIKRYLKEPPILVPPVFGRPLIMYLIVLEESMGYVLGQHDESKRKEWAIYYLSKKFTNYEMRYSQLERTYCALT</sequence>
<feature type="domain" description="Reverse transcriptase" evidence="1">
    <location>
        <begin position="1"/>
        <end position="67"/>
    </location>
</feature>
<feature type="non-terminal residue" evidence="2">
    <location>
        <position position="1"/>
    </location>
</feature>
<evidence type="ECO:0000313" key="3">
    <source>
        <dbReference type="Proteomes" id="UP000257109"/>
    </source>
</evidence>
<dbReference type="Pfam" id="PF00078">
    <property type="entry name" value="RVT_1"/>
    <property type="match status" value="1"/>
</dbReference>
<dbReference type="EMBL" id="QJKJ01003486">
    <property type="protein sequence ID" value="RDX98255.1"/>
    <property type="molecule type" value="Genomic_DNA"/>
</dbReference>
<dbReference type="PANTHER" id="PTHR48475:SF1">
    <property type="entry name" value="RNASE H TYPE-1 DOMAIN-CONTAINING PROTEIN"/>
    <property type="match status" value="1"/>
</dbReference>
<gene>
    <name evidence="2" type="primary">pol</name>
    <name evidence="2" type="ORF">CR513_18842</name>
</gene>
<dbReference type="PANTHER" id="PTHR48475">
    <property type="entry name" value="RIBONUCLEASE H"/>
    <property type="match status" value="1"/>
</dbReference>
<dbReference type="InterPro" id="IPR043128">
    <property type="entry name" value="Rev_trsase/Diguanyl_cyclase"/>
</dbReference>
<dbReference type="Gene3D" id="3.30.70.270">
    <property type="match status" value="1"/>
</dbReference>
<comment type="caution">
    <text evidence="2">The sequence shown here is derived from an EMBL/GenBank/DDBJ whole genome shotgun (WGS) entry which is preliminary data.</text>
</comment>
<dbReference type="Pfam" id="PF17919">
    <property type="entry name" value="RT_RNaseH_2"/>
    <property type="match status" value="1"/>
</dbReference>
<dbReference type="PROSITE" id="PS50878">
    <property type="entry name" value="RT_POL"/>
    <property type="match status" value="1"/>
</dbReference>
<protein>
    <submittedName>
        <fullName evidence="2">Retrovirus-related Pol polyprotein from transposon 17.6</fullName>
    </submittedName>
</protein>
<name>A0A371H645_MUCPR</name>